<reference evidence="2 3" key="1">
    <citation type="submission" date="2017-08" db="EMBL/GenBank/DDBJ databases">
        <title>Genome sequence of Streptomyces albireticuli NRRL B-1670.</title>
        <authorList>
            <person name="Graham D.E."/>
            <person name="Mahan K.M."/>
            <person name="Klingeman D.M."/>
            <person name="Hettich R.L."/>
            <person name="Parry R.J."/>
            <person name="Spain J.C."/>
        </authorList>
    </citation>
    <scope>NUCLEOTIDE SEQUENCE [LARGE SCALE GENOMIC DNA]</scope>
    <source>
        <strain evidence="2 3">NRRL B-1670</strain>
    </source>
</reference>
<keyword evidence="1" id="KW-0472">Membrane</keyword>
<dbReference type="InterPro" id="IPR026467">
    <property type="entry name" value="Ser/Gly_Cys_C_dom"/>
</dbReference>
<dbReference type="Proteomes" id="UP000218944">
    <property type="component" value="Unassembled WGS sequence"/>
</dbReference>
<dbReference type="AlphaFoldDB" id="A0A2A2DC00"/>
<dbReference type="NCBIfam" id="TIGR04222">
    <property type="entry name" value="near_uncomplex"/>
    <property type="match status" value="1"/>
</dbReference>
<feature type="transmembrane region" description="Helical" evidence="1">
    <location>
        <begin position="149"/>
        <end position="169"/>
    </location>
</feature>
<comment type="caution">
    <text evidence="2">The sequence shown here is derived from an EMBL/GenBank/DDBJ whole genome shotgun (WGS) entry which is preliminary data.</text>
</comment>
<keyword evidence="1" id="KW-1133">Transmembrane helix</keyword>
<gene>
    <name evidence="2" type="ORF">CK936_04955</name>
</gene>
<feature type="transmembrane region" description="Helical" evidence="1">
    <location>
        <begin position="175"/>
        <end position="194"/>
    </location>
</feature>
<name>A0A2A2DC00_9ACTN</name>
<proteinExistence type="predicted"/>
<evidence type="ECO:0000256" key="1">
    <source>
        <dbReference type="SAM" id="Phobius"/>
    </source>
</evidence>
<evidence type="ECO:0000313" key="3">
    <source>
        <dbReference type="Proteomes" id="UP000218944"/>
    </source>
</evidence>
<keyword evidence="1" id="KW-0812">Transmembrane</keyword>
<protein>
    <recommendedName>
        <fullName evidence="4">TIGR04222 domain-containing membrane protein</fullName>
    </recommendedName>
</protein>
<keyword evidence="3" id="KW-1185">Reference proteome</keyword>
<organism evidence="2 3">
    <name type="scientific">Streptomyces albireticuli</name>
    <dbReference type="NCBI Taxonomy" id="1940"/>
    <lineage>
        <taxon>Bacteria</taxon>
        <taxon>Bacillati</taxon>
        <taxon>Actinomycetota</taxon>
        <taxon>Actinomycetes</taxon>
        <taxon>Kitasatosporales</taxon>
        <taxon>Streptomycetaceae</taxon>
        <taxon>Streptomyces</taxon>
    </lineage>
</organism>
<dbReference type="EMBL" id="NSJV01000093">
    <property type="protein sequence ID" value="PAU50003.1"/>
    <property type="molecule type" value="Genomic_DNA"/>
</dbReference>
<sequence length="331" mass="33317">MWTIPFLLCAALVAVSAWHVRGTFLSLRGPSAPADLPARNLSLYDAAYLRGGASHAAVTALAAMRLEGRLILSRSGMVTVTDATPRNAVEAAVVDAAGSTRQRALRDLSRGVRAAEAIHAIGARLIDEGLIPRSSGPHHLRRLAKSRALHGWTLVTTCVVGVVTVPLATATGTGGVPSLLAFLLLLALGAVPMIRYRDPAPDRAGKAGRERLVSLRGDASWQPCDVGLDAGTTAALKPFALGSTDRVPGLAEDEVRALLDAFRTDPRSARRPAPAASATAVGVGLASAGYVGGMNTPAGGSDGGGTGGGHDGGHSGCGGCGGGCGGCGCGG</sequence>
<evidence type="ECO:0000313" key="2">
    <source>
        <dbReference type="EMBL" id="PAU50003.1"/>
    </source>
</evidence>
<evidence type="ECO:0008006" key="4">
    <source>
        <dbReference type="Google" id="ProtNLM"/>
    </source>
</evidence>
<accession>A0A2A2DC00</accession>
<dbReference type="RefSeq" id="WP_095579225.1">
    <property type="nucleotide sequence ID" value="NZ_JAJQQS010000016.1"/>
</dbReference>